<reference evidence="3 4" key="1">
    <citation type="journal article" date="2023" name="Mol. Biol. Evol.">
        <title>Genomics of Secondarily Temperate Adaptation in the Only Non-Antarctic Icefish.</title>
        <authorList>
            <person name="Rivera-Colon A.G."/>
            <person name="Rayamajhi N."/>
            <person name="Minhas B.F."/>
            <person name="Madrigal G."/>
            <person name="Bilyk K.T."/>
            <person name="Yoon V."/>
            <person name="Hune M."/>
            <person name="Gregory S."/>
            <person name="Cheng C.H.C."/>
            <person name="Catchen J.M."/>
        </authorList>
    </citation>
    <scope>NUCLEOTIDE SEQUENCE [LARGE SCALE GENOMIC DNA]</scope>
    <source>
        <tissue evidence="3">White muscle</tissue>
    </source>
</reference>
<evidence type="ECO:0000313" key="3">
    <source>
        <dbReference type="EMBL" id="KAK5933324.1"/>
    </source>
</evidence>
<feature type="domain" description="PH" evidence="2">
    <location>
        <begin position="105"/>
        <end position="146"/>
    </location>
</feature>
<feature type="region of interest" description="Disordered" evidence="1">
    <location>
        <begin position="47"/>
        <end position="106"/>
    </location>
</feature>
<dbReference type="InterPro" id="IPR001849">
    <property type="entry name" value="PH_domain"/>
</dbReference>
<evidence type="ECO:0000256" key="1">
    <source>
        <dbReference type="SAM" id="MobiDB-lite"/>
    </source>
</evidence>
<dbReference type="PANTHER" id="PTHR12752">
    <property type="entry name" value="PHOSPHOINOSITOL 3-PHOSPHATE-BINDING PROTEIN"/>
    <property type="match status" value="1"/>
</dbReference>
<protein>
    <recommendedName>
        <fullName evidence="2">PH domain-containing protein</fullName>
    </recommendedName>
</protein>
<dbReference type="Proteomes" id="UP001331515">
    <property type="component" value="Unassembled WGS sequence"/>
</dbReference>
<feature type="compositionally biased region" description="Basic and acidic residues" evidence="1">
    <location>
        <begin position="1"/>
        <end position="12"/>
    </location>
</feature>
<accession>A0AAN8I9G5</accession>
<dbReference type="PANTHER" id="PTHR12752:SF5">
    <property type="entry name" value="PLECKSTRIN HOMOLOGY DOMAIN-CONTAINING FAMILY A MEMBER 6"/>
    <property type="match status" value="1"/>
</dbReference>
<dbReference type="Pfam" id="PF00169">
    <property type="entry name" value="PH"/>
    <property type="match status" value="1"/>
</dbReference>
<feature type="region of interest" description="Disordered" evidence="1">
    <location>
        <begin position="1"/>
        <end position="23"/>
    </location>
</feature>
<dbReference type="InterPro" id="IPR011993">
    <property type="entry name" value="PH-like_dom_sf"/>
</dbReference>
<evidence type="ECO:0000313" key="4">
    <source>
        <dbReference type="Proteomes" id="UP001331515"/>
    </source>
</evidence>
<dbReference type="Gene3D" id="2.30.29.30">
    <property type="entry name" value="Pleckstrin-homology domain (PH domain)/Phosphotyrosine-binding domain (PTB)"/>
    <property type="match status" value="1"/>
</dbReference>
<evidence type="ECO:0000259" key="2">
    <source>
        <dbReference type="PROSITE" id="PS50003"/>
    </source>
</evidence>
<comment type="caution">
    <text evidence="3">The sequence shown here is derived from an EMBL/GenBank/DDBJ whole genome shotgun (WGS) entry which is preliminary data.</text>
</comment>
<organism evidence="3 4">
    <name type="scientific">Champsocephalus gunnari</name>
    <name type="common">Mackerel icefish</name>
    <dbReference type="NCBI Taxonomy" id="52237"/>
    <lineage>
        <taxon>Eukaryota</taxon>
        <taxon>Metazoa</taxon>
        <taxon>Chordata</taxon>
        <taxon>Craniata</taxon>
        <taxon>Vertebrata</taxon>
        <taxon>Euteleostomi</taxon>
        <taxon>Actinopterygii</taxon>
        <taxon>Neopterygii</taxon>
        <taxon>Teleostei</taxon>
        <taxon>Neoteleostei</taxon>
        <taxon>Acanthomorphata</taxon>
        <taxon>Eupercaria</taxon>
        <taxon>Perciformes</taxon>
        <taxon>Notothenioidei</taxon>
        <taxon>Channichthyidae</taxon>
        <taxon>Champsocephalus</taxon>
    </lineage>
</organism>
<dbReference type="AlphaFoldDB" id="A0AAN8I9G5"/>
<dbReference type="PROSITE" id="PS50003">
    <property type="entry name" value="PH_DOMAIN"/>
    <property type="match status" value="1"/>
</dbReference>
<feature type="compositionally biased region" description="Polar residues" evidence="1">
    <location>
        <begin position="77"/>
        <end position="95"/>
    </location>
</feature>
<sequence>MLKFRVDRRASQHDPSGPAGAALSPLQLEEPTLHSYLQHCDLEMNGKVNPTAEKTTASKRATMVSDLSPEGPPYTRASRTPRSSLRTAATFGKRSNSMRRNPKAEVSKQGWLYKQASSGVKQWNKRWFVLTDRCLFYYKGVCFILL</sequence>
<gene>
    <name evidence="3" type="ORF">CgunFtcFv8_013816</name>
</gene>
<dbReference type="EMBL" id="JAURVH010001514">
    <property type="protein sequence ID" value="KAK5933324.1"/>
    <property type="molecule type" value="Genomic_DNA"/>
</dbReference>
<name>A0AAN8I9G5_CHAGU</name>
<proteinExistence type="predicted"/>
<keyword evidence="4" id="KW-1185">Reference proteome</keyword>
<dbReference type="SUPFAM" id="SSF50729">
    <property type="entry name" value="PH domain-like"/>
    <property type="match status" value="1"/>
</dbReference>